<dbReference type="PROSITE" id="PS50158">
    <property type="entry name" value="ZF_CCHC"/>
    <property type="match status" value="1"/>
</dbReference>
<dbReference type="EMBL" id="CAJOBA010047154">
    <property type="protein sequence ID" value="CAF4197861.1"/>
    <property type="molecule type" value="Genomic_DNA"/>
</dbReference>
<dbReference type="EMBL" id="CAJNOQ010045617">
    <property type="protein sequence ID" value="CAF1636501.1"/>
    <property type="molecule type" value="Genomic_DNA"/>
</dbReference>
<sequence>ACERGEGLADVQTANYFTGPRLLAQRKLVITLFAFPTANYVPPIKIIRCFRCQKLGHYAQNCNKQVKCSKCSGPHSIDKCSSSTEICPNCGDNHRATYSACKVRLVYINELKNKQFPSIAIDTSVLQQRRPYASIAKPQSSQASQLINKNDSINEEILKQVSSVGITFATLFTNVGKYVDLFEFTYLFAN</sequence>
<evidence type="ECO:0000313" key="7">
    <source>
        <dbReference type="Proteomes" id="UP000663829"/>
    </source>
</evidence>
<keyword evidence="1" id="KW-0863">Zinc-finger</keyword>
<evidence type="ECO:0000313" key="6">
    <source>
        <dbReference type="EMBL" id="CAF4542836.1"/>
    </source>
</evidence>
<keyword evidence="1" id="KW-0862">Zinc</keyword>
<dbReference type="Proteomes" id="UP000677228">
    <property type="component" value="Unassembled WGS sequence"/>
</dbReference>
<protein>
    <recommendedName>
        <fullName evidence="2">CCHC-type domain-containing protein</fullName>
    </recommendedName>
</protein>
<dbReference type="Proteomes" id="UP000663829">
    <property type="component" value="Unassembled WGS sequence"/>
</dbReference>
<evidence type="ECO:0000313" key="5">
    <source>
        <dbReference type="EMBL" id="CAF4197861.1"/>
    </source>
</evidence>
<dbReference type="GO" id="GO:0003676">
    <property type="term" value="F:nucleic acid binding"/>
    <property type="evidence" value="ECO:0007669"/>
    <property type="project" value="InterPro"/>
</dbReference>
<evidence type="ECO:0000313" key="3">
    <source>
        <dbReference type="EMBL" id="CAF1390263.1"/>
    </source>
</evidence>
<feature type="domain" description="CCHC-type" evidence="2">
    <location>
        <begin position="48"/>
        <end position="62"/>
    </location>
</feature>
<dbReference type="EMBL" id="CAJNOK010025449">
    <property type="protein sequence ID" value="CAF1390263.1"/>
    <property type="molecule type" value="Genomic_DNA"/>
</dbReference>
<reference evidence="4" key="1">
    <citation type="submission" date="2021-02" db="EMBL/GenBank/DDBJ databases">
        <authorList>
            <person name="Nowell W R."/>
        </authorList>
    </citation>
    <scope>NUCLEOTIDE SEQUENCE</scope>
</reference>
<dbReference type="SUPFAM" id="SSF57756">
    <property type="entry name" value="Retrovirus zinc finger-like domains"/>
    <property type="match status" value="1"/>
</dbReference>
<organism evidence="4 7">
    <name type="scientific">Didymodactylos carnosus</name>
    <dbReference type="NCBI Taxonomy" id="1234261"/>
    <lineage>
        <taxon>Eukaryota</taxon>
        <taxon>Metazoa</taxon>
        <taxon>Spiralia</taxon>
        <taxon>Gnathifera</taxon>
        <taxon>Rotifera</taxon>
        <taxon>Eurotatoria</taxon>
        <taxon>Bdelloidea</taxon>
        <taxon>Philodinida</taxon>
        <taxon>Philodinidae</taxon>
        <taxon>Didymodactylos</taxon>
    </lineage>
</organism>
<evidence type="ECO:0000259" key="2">
    <source>
        <dbReference type="PROSITE" id="PS50158"/>
    </source>
</evidence>
<dbReference type="GO" id="GO:0008270">
    <property type="term" value="F:zinc ion binding"/>
    <property type="evidence" value="ECO:0007669"/>
    <property type="project" value="UniProtKB-KW"/>
</dbReference>
<name>A0A816DIM7_9BILA</name>
<dbReference type="AlphaFoldDB" id="A0A816DIM7"/>
<dbReference type="InterPro" id="IPR001878">
    <property type="entry name" value="Znf_CCHC"/>
</dbReference>
<dbReference type="OrthoDB" id="7477923at2759"/>
<keyword evidence="1" id="KW-0479">Metal-binding</keyword>
<feature type="non-terminal residue" evidence="4">
    <location>
        <position position="1"/>
    </location>
</feature>
<evidence type="ECO:0000313" key="4">
    <source>
        <dbReference type="EMBL" id="CAF1636501.1"/>
    </source>
</evidence>
<dbReference type="EMBL" id="CAJOBC010114000">
    <property type="protein sequence ID" value="CAF4542836.1"/>
    <property type="molecule type" value="Genomic_DNA"/>
</dbReference>
<dbReference type="Proteomes" id="UP000681722">
    <property type="component" value="Unassembled WGS sequence"/>
</dbReference>
<accession>A0A816DIM7</accession>
<proteinExistence type="predicted"/>
<dbReference type="InterPro" id="IPR036875">
    <property type="entry name" value="Znf_CCHC_sf"/>
</dbReference>
<gene>
    <name evidence="4" type="ORF">GPM918_LOCUS44682</name>
    <name evidence="3" type="ORF">OVA965_LOCUS32537</name>
    <name evidence="6" type="ORF">SRO942_LOCUS46663</name>
    <name evidence="5" type="ORF">TMI583_LOCUS33395</name>
</gene>
<evidence type="ECO:0000256" key="1">
    <source>
        <dbReference type="PROSITE-ProRule" id="PRU00047"/>
    </source>
</evidence>
<dbReference type="Proteomes" id="UP000682733">
    <property type="component" value="Unassembled WGS sequence"/>
</dbReference>
<comment type="caution">
    <text evidence="4">The sequence shown here is derived from an EMBL/GenBank/DDBJ whole genome shotgun (WGS) entry which is preliminary data.</text>
</comment>
<keyword evidence="7" id="KW-1185">Reference proteome</keyword>